<dbReference type="Proteomes" id="UP000887116">
    <property type="component" value="Unassembled WGS sequence"/>
</dbReference>
<accession>A0A8X6HFS7</accession>
<protein>
    <submittedName>
        <fullName evidence="1">Uncharacterized protein</fullName>
    </submittedName>
</protein>
<name>A0A8X6HFS7_TRICU</name>
<keyword evidence="2" id="KW-1185">Reference proteome</keyword>
<dbReference type="EMBL" id="BMAO01028255">
    <property type="protein sequence ID" value="GFR23116.1"/>
    <property type="molecule type" value="Genomic_DNA"/>
</dbReference>
<organism evidence="1 2">
    <name type="scientific">Trichonephila clavata</name>
    <name type="common">Joro spider</name>
    <name type="synonym">Nephila clavata</name>
    <dbReference type="NCBI Taxonomy" id="2740835"/>
    <lineage>
        <taxon>Eukaryota</taxon>
        <taxon>Metazoa</taxon>
        <taxon>Ecdysozoa</taxon>
        <taxon>Arthropoda</taxon>
        <taxon>Chelicerata</taxon>
        <taxon>Arachnida</taxon>
        <taxon>Araneae</taxon>
        <taxon>Araneomorphae</taxon>
        <taxon>Entelegynae</taxon>
        <taxon>Araneoidea</taxon>
        <taxon>Nephilidae</taxon>
        <taxon>Trichonephila</taxon>
    </lineage>
</organism>
<dbReference type="OrthoDB" id="8123891at2759"/>
<evidence type="ECO:0000313" key="1">
    <source>
        <dbReference type="EMBL" id="GFR23116.1"/>
    </source>
</evidence>
<proteinExistence type="predicted"/>
<evidence type="ECO:0000313" key="2">
    <source>
        <dbReference type="Proteomes" id="UP000887116"/>
    </source>
</evidence>
<reference evidence="1" key="1">
    <citation type="submission" date="2020-07" db="EMBL/GenBank/DDBJ databases">
        <title>Multicomponent nature underlies the extraordinary mechanical properties of spider dragline silk.</title>
        <authorList>
            <person name="Kono N."/>
            <person name="Nakamura H."/>
            <person name="Mori M."/>
            <person name="Yoshida Y."/>
            <person name="Ohtoshi R."/>
            <person name="Malay A.D."/>
            <person name="Moran D.A.P."/>
            <person name="Tomita M."/>
            <person name="Numata K."/>
            <person name="Arakawa K."/>
        </authorList>
    </citation>
    <scope>NUCLEOTIDE SEQUENCE</scope>
</reference>
<dbReference type="AlphaFoldDB" id="A0A8X6HFS7"/>
<gene>
    <name evidence="1" type="ORF">TNCT_335831</name>
</gene>
<sequence length="139" mass="15859">MEIPSRSSTPVQKVRPPITIYNVAQPAQLLKKIQKLTKQKITARSIGKSMKLYPETPAAYYQIRALIEEEKSEAFTFQFPAEQEYKVVIRGMPADMPVKEIVENLEELGIHPKECKVLVNRKTIPANAYIRGFPGKECR</sequence>
<comment type="caution">
    <text evidence="1">The sequence shown here is derived from an EMBL/GenBank/DDBJ whole genome shotgun (WGS) entry which is preliminary data.</text>
</comment>